<evidence type="ECO:0000256" key="1">
    <source>
        <dbReference type="SAM" id="MobiDB-lite"/>
    </source>
</evidence>
<feature type="compositionally biased region" description="Basic and acidic residues" evidence="1">
    <location>
        <begin position="109"/>
        <end position="129"/>
    </location>
</feature>
<reference evidence="3" key="1">
    <citation type="journal article" date="2013" name="Science">
        <title>Comparative analysis of bat genomes provides insight into the evolution of flight and immunity.</title>
        <authorList>
            <person name="Zhang G."/>
            <person name="Cowled C."/>
            <person name="Shi Z."/>
            <person name="Huang Z."/>
            <person name="Bishop-Lilly K.A."/>
            <person name="Fang X."/>
            <person name="Wynne J.W."/>
            <person name="Xiong Z."/>
            <person name="Baker M.L."/>
            <person name="Zhao W."/>
            <person name="Tachedjian M."/>
            <person name="Zhu Y."/>
            <person name="Zhou P."/>
            <person name="Jiang X."/>
            <person name="Ng J."/>
            <person name="Yang L."/>
            <person name="Wu L."/>
            <person name="Xiao J."/>
            <person name="Feng Y."/>
            <person name="Chen Y."/>
            <person name="Sun X."/>
            <person name="Zhang Y."/>
            <person name="Marsh G.A."/>
            <person name="Crameri G."/>
            <person name="Broder C.C."/>
            <person name="Frey K.G."/>
            <person name="Wang L.F."/>
            <person name="Wang J."/>
        </authorList>
    </citation>
    <scope>NUCLEOTIDE SEQUENCE [LARGE SCALE GENOMIC DNA]</scope>
</reference>
<evidence type="ECO:0000313" key="2">
    <source>
        <dbReference type="EMBL" id="ELK38725.1"/>
    </source>
</evidence>
<name>L5MKB0_MYODS</name>
<dbReference type="AlphaFoldDB" id="L5MKB0"/>
<dbReference type="Proteomes" id="UP000010556">
    <property type="component" value="Unassembled WGS sequence"/>
</dbReference>
<dbReference type="EMBL" id="KB098301">
    <property type="protein sequence ID" value="ELK38725.1"/>
    <property type="molecule type" value="Genomic_DNA"/>
</dbReference>
<proteinExistence type="predicted"/>
<accession>L5MKB0</accession>
<evidence type="ECO:0000313" key="3">
    <source>
        <dbReference type="Proteomes" id="UP000010556"/>
    </source>
</evidence>
<keyword evidence="3" id="KW-1185">Reference proteome</keyword>
<feature type="region of interest" description="Disordered" evidence="1">
    <location>
        <begin position="1"/>
        <end position="129"/>
    </location>
</feature>
<protein>
    <submittedName>
        <fullName evidence="2">Uncharacterized protein</fullName>
    </submittedName>
</protein>
<gene>
    <name evidence="2" type="ORF">MDA_GLEAN10001152</name>
</gene>
<organism evidence="2 3">
    <name type="scientific">Myotis davidii</name>
    <name type="common">David's myotis</name>
    <dbReference type="NCBI Taxonomy" id="225400"/>
    <lineage>
        <taxon>Eukaryota</taxon>
        <taxon>Metazoa</taxon>
        <taxon>Chordata</taxon>
        <taxon>Craniata</taxon>
        <taxon>Vertebrata</taxon>
        <taxon>Euteleostomi</taxon>
        <taxon>Mammalia</taxon>
        <taxon>Eutheria</taxon>
        <taxon>Laurasiatheria</taxon>
        <taxon>Chiroptera</taxon>
        <taxon>Yangochiroptera</taxon>
        <taxon>Vespertilionidae</taxon>
        <taxon>Myotis</taxon>
    </lineage>
</organism>
<sequence length="129" mass="13732">MAASSQAAENRRLGYPSDEEAKVPRLQLRGLRNSGADRPPGPGSEEPRGLKTPGSAEPRGLKTPLSAEPRGLPAGISGAERLQDPRISRAARPPGQLSAELSGVLAPDQRSKETSQHRDQCDRGQRPNP</sequence>